<evidence type="ECO:0000313" key="3">
    <source>
        <dbReference type="EMBL" id="AJY75903.1"/>
    </source>
</evidence>
<protein>
    <recommendedName>
        <fullName evidence="5">Dehydrogenase</fullName>
    </recommendedName>
</protein>
<dbReference type="PRINTS" id="PR00080">
    <property type="entry name" value="SDRFAMILY"/>
</dbReference>
<evidence type="ECO:0000313" key="4">
    <source>
        <dbReference type="Proteomes" id="UP000032633"/>
    </source>
</evidence>
<dbReference type="RefSeq" id="WP_045671331.1">
    <property type="nucleotide sequence ID" value="NZ_CP011058.1"/>
</dbReference>
<keyword evidence="4" id="KW-1185">Reference proteome</keyword>
<dbReference type="PANTHER" id="PTHR42879">
    <property type="entry name" value="3-OXOACYL-(ACYL-CARRIER-PROTEIN) REDUCTASE"/>
    <property type="match status" value="1"/>
</dbReference>
<dbReference type="Pfam" id="PF13561">
    <property type="entry name" value="adh_short_C2"/>
    <property type="match status" value="1"/>
</dbReference>
<dbReference type="HOGENOM" id="CLU_010194_1_0_9"/>
<dbReference type="InterPro" id="IPR050259">
    <property type="entry name" value="SDR"/>
</dbReference>
<proteinExistence type="inferred from homology"/>
<evidence type="ECO:0008006" key="5">
    <source>
        <dbReference type="Google" id="ProtNLM"/>
    </source>
</evidence>
<reference evidence="4" key="2">
    <citation type="submission" date="2015-03" db="EMBL/GenBank/DDBJ databases">
        <title>Genome sequence of Paenibacillus beijingensis strain DSM 24997T.</title>
        <authorList>
            <person name="Kwak Y."/>
            <person name="Shin J.-H."/>
        </authorList>
    </citation>
    <scope>NUCLEOTIDE SEQUENCE [LARGE SCALE GENOMIC DNA]</scope>
    <source>
        <strain evidence="4">DSM 24997</strain>
    </source>
</reference>
<dbReference type="PRINTS" id="PR00081">
    <property type="entry name" value="GDHRDH"/>
</dbReference>
<dbReference type="InterPro" id="IPR020904">
    <property type="entry name" value="Sc_DH/Rdtase_CS"/>
</dbReference>
<dbReference type="PROSITE" id="PS00061">
    <property type="entry name" value="ADH_SHORT"/>
    <property type="match status" value="1"/>
</dbReference>
<dbReference type="GO" id="GO:0008206">
    <property type="term" value="P:bile acid metabolic process"/>
    <property type="evidence" value="ECO:0007669"/>
    <property type="project" value="UniProtKB-ARBA"/>
</dbReference>
<dbReference type="InterPro" id="IPR002347">
    <property type="entry name" value="SDR_fam"/>
</dbReference>
<dbReference type="PANTHER" id="PTHR42879:SF2">
    <property type="entry name" value="3-OXOACYL-[ACYL-CARRIER-PROTEIN] REDUCTASE FABG"/>
    <property type="match status" value="1"/>
</dbReference>
<organism evidence="3 4">
    <name type="scientific">Paenibacillus beijingensis</name>
    <dbReference type="NCBI Taxonomy" id="1126833"/>
    <lineage>
        <taxon>Bacteria</taxon>
        <taxon>Bacillati</taxon>
        <taxon>Bacillota</taxon>
        <taxon>Bacilli</taxon>
        <taxon>Bacillales</taxon>
        <taxon>Paenibacillaceae</taxon>
        <taxon>Paenibacillus</taxon>
    </lineage>
</organism>
<gene>
    <name evidence="3" type="ORF">VN24_16790</name>
</gene>
<sequence>MKLLHKVAIITGASRSIGAAIAKRYALEGAKVVINDRAYPGLAERVVTDIQASGGEAFAFQADVSNESEVQDMVNETARRFGTVDILVNNAAIDPRVPWHEISSEDWDEVMGVNVRSQFLCSKAVFPYMKANHYGKIINVSSVTYFTGQPGFVHYVASKGAIVGFTRALAREIGKHGVNVNCITPGAVLTETEQEKVNPDDMPRVEKMLAEAQCFARRETAADLEGAFVFLASADSDFITGQTLNVDGGWIMH</sequence>
<dbReference type="STRING" id="1126833.VN24_16790"/>
<dbReference type="KEGG" id="pbj:VN24_16790"/>
<dbReference type="FunFam" id="3.40.50.720:FF:000084">
    <property type="entry name" value="Short-chain dehydrogenase reductase"/>
    <property type="match status" value="1"/>
</dbReference>
<dbReference type="CDD" id="cd05233">
    <property type="entry name" value="SDR_c"/>
    <property type="match status" value="1"/>
</dbReference>
<name>A0A0D5NLU2_9BACL</name>
<dbReference type="NCBIfam" id="NF005559">
    <property type="entry name" value="PRK07231.1"/>
    <property type="match status" value="1"/>
</dbReference>
<evidence type="ECO:0000256" key="1">
    <source>
        <dbReference type="ARBA" id="ARBA00006484"/>
    </source>
</evidence>
<dbReference type="AlphaFoldDB" id="A0A0D5NLU2"/>
<evidence type="ECO:0000256" key="2">
    <source>
        <dbReference type="ARBA" id="ARBA00023002"/>
    </source>
</evidence>
<accession>A0A0D5NLU2</accession>
<dbReference type="Gene3D" id="3.40.50.720">
    <property type="entry name" value="NAD(P)-binding Rossmann-like Domain"/>
    <property type="match status" value="1"/>
</dbReference>
<reference evidence="3 4" key="1">
    <citation type="journal article" date="2015" name="J. Biotechnol.">
        <title>Complete genome sequence of Paenibacillus beijingensis 7188(T) (=DSM 24997(T)), a novel rhizobacterium from jujube garden soil.</title>
        <authorList>
            <person name="Kwak Y."/>
            <person name="Shin J.H."/>
        </authorList>
    </citation>
    <scope>NUCLEOTIDE SEQUENCE [LARGE SCALE GENOMIC DNA]</scope>
    <source>
        <strain evidence="3 4">DSM 24997</strain>
    </source>
</reference>
<dbReference type="InterPro" id="IPR036291">
    <property type="entry name" value="NAD(P)-bd_dom_sf"/>
</dbReference>
<dbReference type="SUPFAM" id="SSF51735">
    <property type="entry name" value="NAD(P)-binding Rossmann-fold domains"/>
    <property type="match status" value="1"/>
</dbReference>
<keyword evidence="2" id="KW-0560">Oxidoreductase</keyword>
<comment type="similarity">
    <text evidence="1">Belongs to the short-chain dehydrogenases/reductases (SDR) family.</text>
</comment>
<dbReference type="Proteomes" id="UP000032633">
    <property type="component" value="Chromosome"/>
</dbReference>
<dbReference type="EMBL" id="CP011058">
    <property type="protein sequence ID" value="AJY75903.1"/>
    <property type="molecule type" value="Genomic_DNA"/>
</dbReference>
<dbReference type="GO" id="GO:0016491">
    <property type="term" value="F:oxidoreductase activity"/>
    <property type="evidence" value="ECO:0007669"/>
    <property type="project" value="UniProtKB-KW"/>
</dbReference>
<dbReference type="PATRIC" id="fig|1126833.4.peg.3683"/>